<evidence type="ECO:0000313" key="2">
    <source>
        <dbReference type="EMBL" id="ORY08546.1"/>
    </source>
</evidence>
<evidence type="ECO:0000313" key="3">
    <source>
        <dbReference type="Proteomes" id="UP000193144"/>
    </source>
</evidence>
<dbReference type="EMBL" id="MCFA01000099">
    <property type="protein sequence ID" value="ORY08546.1"/>
    <property type="molecule type" value="Genomic_DNA"/>
</dbReference>
<evidence type="ECO:0000256" key="1">
    <source>
        <dbReference type="SAM" id="MobiDB-lite"/>
    </source>
</evidence>
<proteinExistence type="predicted"/>
<reference evidence="2 3" key="1">
    <citation type="submission" date="2016-07" db="EMBL/GenBank/DDBJ databases">
        <title>Pervasive Adenine N6-methylation of Active Genes in Fungi.</title>
        <authorList>
            <consortium name="DOE Joint Genome Institute"/>
            <person name="Mondo S.J."/>
            <person name="Dannebaum R.O."/>
            <person name="Kuo R.C."/>
            <person name="Labutti K."/>
            <person name="Haridas S."/>
            <person name="Kuo A."/>
            <person name="Salamov A."/>
            <person name="Ahrendt S.R."/>
            <person name="Lipzen A."/>
            <person name="Sullivan W."/>
            <person name="Andreopoulos W.B."/>
            <person name="Clum A."/>
            <person name="Lindquist E."/>
            <person name="Daum C."/>
            <person name="Ramamoorthy G.K."/>
            <person name="Gryganskyi A."/>
            <person name="Culley D."/>
            <person name="Magnuson J.K."/>
            <person name="James T.Y."/>
            <person name="O'Malley M.A."/>
            <person name="Stajich J.E."/>
            <person name="Spatafora J.W."/>
            <person name="Visel A."/>
            <person name="Grigoriev I.V."/>
        </authorList>
    </citation>
    <scope>NUCLEOTIDE SEQUENCE [LARGE SCALE GENOMIC DNA]</scope>
    <source>
        <strain evidence="2 3">CBS 115471</strain>
    </source>
</reference>
<keyword evidence="3" id="KW-1185">Reference proteome</keyword>
<comment type="caution">
    <text evidence="2">The sequence shown here is derived from an EMBL/GenBank/DDBJ whole genome shotgun (WGS) entry which is preliminary data.</text>
</comment>
<organism evidence="2 3">
    <name type="scientific">Clohesyomyces aquaticus</name>
    <dbReference type="NCBI Taxonomy" id="1231657"/>
    <lineage>
        <taxon>Eukaryota</taxon>
        <taxon>Fungi</taxon>
        <taxon>Dikarya</taxon>
        <taxon>Ascomycota</taxon>
        <taxon>Pezizomycotina</taxon>
        <taxon>Dothideomycetes</taxon>
        <taxon>Pleosporomycetidae</taxon>
        <taxon>Pleosporales</taxon>
        <taxon>Lindgomycetaceae</taxon>
        <taxon>Clohesyomyces</taxon>
    </lineage>
</organism>
<dbReference type="AlphaFoldDB" id="A0A1Y1ZEA5"/>
<gene>
    <name evidence="2" type="ORF">BCR34DRAFT_393884</name>
</gene>
<feature type="region of interest" description="Disordered" evidence="1">
    <location>
        <begin position="110"/>
        <end position="149"/>
    </location>
</feature>
<sequence length="166" mass="18755">MKPSLSPLPLPFRFFYCCSPSPLYPQTRPLWSTISNLVTPALYSHRRKRHTTSVGHLYGCCEGAVDICDGKNETLKHKTRAKCQFLWGGTIILFVSRHLGGCRLEVHGPSASPLSPPRGFTHFDPGPSNCTRSRPSIHRRTPRADRPPTRVSLWRRKKALRKKVGI</sequence>
<protein>
    <submittedName>
        <fullName evidence="2">Uncharacterized protein</fullName>
    </submittedName>
</protein>
<name>A0A1Y1ZEA5_9PLEO</name>
<dbReference type="Proteomes" id="UP000193144">
    <property type="component" value="Unassembled WGS sequence"/>
</dbReference>
<accession>A0A1Y1ZEA5</accession>